<dbReference type="AlphaFoldDB" id="A0A9D6V2P4"/>
<evidence type="ECO:0000313" key="1">
    <source>
        <dbReference type="EMBL" id="MBI5249648.1"/>
    </source>
</evidence>
<gene>
    <name evidence="1" type="ORF">HY912_09145</name>
</gene>
<protein>
    <submittedName>
        <fullName evidence="1">Uncharacterized protein</fullName>
    </submittedName>
</protein>
<evidence type="ECO:0000313" key="2">
    <source>
        <dbReference type="Proteomes" id="UP000807825"/>
    </source>
</evidence>
<reference evidence="1" key="1">
    <citation type="submission" date="2020-07" db="EMBL/GenBank/DDBJ databases">
        <title>Huge and variable diversity of episymbiotic CPR bacteria and DPANN archaea in groundwater ecosystems.</title>
        <authorList>
            <person name="He C.Y."/>
            <person name="Keren R."/>
            <person name="Whittaker M."/>
            <person name="Farag I.F."/>
            <person name="Doudna J."/>
            <person name="Cate J.H.D."/>
            <person name="Banfield J.F."/>
        </authorList>
    </citation>
    <scope>NUCLEOTIDE SEQUENCE</scope>
    <source>
        <strain evidence="1">NC_groundwater_1664_Pr3_B-0.1um_52_9</strain>
    </source>
</reference>
<proteinExistence type="predicted"/>
<accession>A0A9D6V2P4</accession>
<dbReference type="Proteomes" id="UP000807825">
    <property type="component" value="Unassembled WGS sequence"/>
</dbReference>
<organism evidence="1 2">
    <name type="scientific">Desulfomonile tiedjei</name>
    <dbReference type="NCBI Taxonomy" id="2358"/>
    <lineage>
        <taxon>Bacteria</taxon>
        <taxon>Pseudomonadati</taxon>
        <taxon>Thermodesulfobacteriota</taxon>
        <taxon>Desulfomonilia</taxon>
        <taxon>Desulfomonilales</taxon>
        <taxon>Desulfomonilaceae</taxon>
        <taxon>Desulfomonile</taxon>
    </lineage>
</organism>
<name>A0A9D6V2P4_9BACT</name>
<sequence length="150" mass="17252">MMVPREFVGKQFPPFKVKISEQLSRSLLDLTQPSEAEKGPSWPPPSNWPAVMILHGTACLINVWEELGVDPLEVFLSEEEFLHFCAPLPDEELTGYLRIEEIREFLDEESQICEEVDLWADFFNAVGAHLAAYRFSYRVRLTVPARGKNR</sequence>
<dbReference type="EMBL" id="JACRDE010000249">
    <property type="protein sequence ID" value="MBI5249648.1"/>
    <property type="molecule type" value="Genomic_DNA"/>
</dbReference>
<comment type="caution">
    <text evidence="1">The sequence shown here is derived from an EMBL/GenBank/DDBJ whole genome shotgun (WGS) entry which is preliminary data.</text>
</comment>